<evidence type="ECO:0000313" key="5">
    <source>
        <dbReference type="WBParaSite" id="nRc.2.0.1.t15051-RA"/>
    </source>
</evidence>
<dbReference type="Proteomes" id="UP000887565">
    <property type="component" value="Unplaced"/>
</dbReference>
<dbReference type="AlphaFoldDB" id="A0A915IM51"/>
<dbReference type="InterPro" id="IPR013087">
    <property type="entry name" value="Znf_C2H2_type"/>
</dbReference>
<dbReference type="InterPro" id="IPR036236">
    <property type="entry name" value="Znf_C2H2_sf"/>
</dbReference>
<evidence type="ECO:0000259" key="3">
    <source>
        <dbReference type="PROSITE" id="PS50157"/>
    </source>
</evidence>
<keyword evidence="1" id="KW-0862">Zinc</keyword>
<evidence type="ECO:0000256" key="2">
    <source>
        <dbReference type="SAM" id="MobiDB-lite"/>
    </source>
</evidence>
<dbReference type="PROSITE" id="PS00028">
    <property type="entry name" value="ZINC_FINGER_C2H2_1"/>
    <property type="match status" value="1"/>
</dbReference>
<keyword evidence="1" id="KW-0479">Metal-binding</keyword>
<dbReference type="SUPFAM" id="SSF57667">
    <property type="entry name" value="beta-beta-alpha zinc fingers"/>
    <property type="match status" value="1"/>
</dbReference>
<dbReference type="WBParaSite" id="nRc.2.0.1.t15051-RA">
    <property type="protein sequence ID" value="nRc.2.0.1.t15051-RA"/>
    <property type="gene ID" value="nRc.2.0.1.g15051"/>
</dbReference>
<evidence type="ECO:0000313" key="4">
    <source>
        <dbReference type="Proteomes" id="UP000887565"/>
    </source>
</evidence>
<keyword evidence="1" id="KW-0863">Zinc-finger</keyword>
<keyword evidence="4" id="KW-1185">Reference proteome</keyword>
<feature type="domain" description="C2H2-type" evidence="3">
    <location>
        <begin position="13"/>
        <end position="41"/>
    </location>
</feature>
<organism evidence="4 5">
    <name type="scientific">Romanomermis culicivorax</name>
    <name type="common">Nematode worm</name>
    <dbReference type="NCBI Taxonomy" id="13658"/>
    <lineage>
        <taxon>Eukaryota</taxon>
        <taxon>Metazoa</taxon>
        <taxon>Ecdysozoa</taxon>
        <taxon>Nematoda</taxon>
        <taxon>Enoplea</taxon>
        <taxon>Dorylaimia</taxon>
        <taxon>Mermithida</taxon>
        <taxon>Mermithoidea</taxon>
        <taxon>Mermithidae</taxon>
        <taxon>Romanomermis</taxon>
    </lineage>
</organism>
<name>A0A915IM51_ROMCU</name>
<dbReference type="PROSITE" id="PS50157">
    <property type="entry name" value="ZINC_FINGER_C2H2_2"/>
    <property type="match status" value="1"/>
</dbReference>
<protein>
    <submittedName>
        <fullName evidence="5">C2H2-type domain-containing protein</fullName>
    </submittedName>
</protein>
<evidence type="ECO:0000256" key="1">
    <source>
        <dbReference type="PROSITE-ProRule" id="PRU00042"/>
    </source>
</evidence>
<sequence length="80" mass="8610">MDLRVTLPDEHHSKCGLCDKAFQSERELEKHAHKVHSANVPSPPKISSVGENSAGVSFSADDDQMATSFSPENSASENEG</sequence>
<reference evidence="5" key="1">
    <citation type="submission" date="2022-11" db="UniProtKB">
        <authorList>
            <consortium name="WormBaseParasite"/>
        </authorList>
    </citation>
    <scope>IDENTIFICATION</scope>
</reference>
<dbReference type="GO" id="GO:0008270">
    <property type="term" value="F:zinc ion binding"/>
    <property type="evidence" value="ECO:0007669"/>
    <property type="project" value="UniProtKB-KW"/>
</dbReference>
<proteinExistence type="predicted"/>
<accession>A0A915IM51</accession>
<feature type="compositionally biased region" description="Polar residues" evidence="2">
    <location>
        <begin position="65"/>
        <end position="80"/>
    </location>
</feature>
<feature type="region of interest" description="Disordered" evidence="2">
    <location>
        <begin position="29"/>
        <end position="80"/>
    </location>
</feature>